<dbReference type="eggNOG" id="COG1338">
    <property type="taxonomic scope" value="Bacteria"/>
</dbReference>
<dbReference type="GO" id="GO:0005886">
    <property type="term" value="C:plasma membrane"/>
    <property type="evidence" value="ECO:0007669"/>
    <property type="project" value="UniProtKB-SubCell"/>
</dbReference>
<keyword evidence="12 13" id="KW-1006">Bacterial flagellum protein export</keyword>
<evidence type="ECO:0000256" key="13">
    <source>
        <dbReference type="RuleBase" id="RU362069"/>
    </source>
</evidence>
<dbReference type="PRINTS" id="PR01302">
    <property type="entry name" value="TYPE3IMPPROT"/>
</dbReference>
<proteinExistence type="inferred from homology"/>
<evidence type="ECO:0000256" key="5">
    <source>
        <dbReference type="ARBA" id="ARBA00022475"/>
    </source>
</evidence>
<reference evidence="15 16" key="1">
    <citation type="journal article" date="2010" name="J. Bacteriol.">
        <title>Genome sequence of the oligotrophic marine Gammaproteobacterium HTCC2143, isolated from the Oregon Coast.</title>
        <authorList>
            <person name="Oh H.M."/>
            <person name="Kang I."/>
            <person name="Ferriera S."/>
            <person name="Giovannoni S.J."/>
            <person name="Cho J.C."/>
        </authorList>
    </citation>
    <scope>NUCLEOTIDE SEQUENCE [LARGE SCALE GENOMIC DNA]</scope>
    <source>
        <strain evidence="15 16">HTCC2143</strain>
    </source>
</reference>
<keyword evidence="14" id="KW-0732">Signal</keyword>
<keyword evidence="15" id="KW-0966">Cell projection</keyword>
<dbReference type="PRINTS" id="PR00951">
    <property type="entry name" value="FLGBIOSNFLIP"/>
</dbReference>
<feature type="transmembrane region" description="Helical" evidence="13">
    <location>
        <begin position="69"/>
        <end position="99"/>
    </location>
</feature>
<dbReference type="PANTHER" id="PTHR30587">
    <property type="entry name" value="FLAGELLAR BIOSYNTHETIC PROTEIN FLIP"/>
    <property type="match status" value="1"/>
</dbReference>
<feature type="transmembrane region" description="Helical" evidence="13">
    <location>
        <begin position="212"/>
        <end position="236"/>
    </location>
</feature>
<keyword evidence="10 13" id="KW-0472">Membrane</keyword>
<dbReference type="Pfam" id="PF00813">
    <property type="entry name" value="FliP"/>
    <property type="match status" value="1"/>
</dbReference>
<accession>A0YC87</accession>
<dbReference type="STRING" id="247633.GP2143_07649"/>
<dbReference type="NCBIfam" id="NF009438">
    <property type="entry name" value="PRK12797.1"/>
    <property type="match status" value="1"/>
</dbReference>
<dbReference type="OrthoDB" id="9805111at2"/>
<evidence type="ECO:0000256" key="9">
    <source>
        <dbReference type="ARBA" id="ARBA00022989"/>
    </source>
</evidence>
<evidence type="ECO:0000256" key="10">
    <source>
        <dbReference type="ARBA" id="ARBA00023136"/>
    </source>
</evidence>
<feature type="chain" id="PRO_5002630665" description="Flagellar biosynthetic protein FliP" evidence="14">
    <location>
        <begin position="25"/>
        <end position="270"/>
    </location>
</feature>
<feature type="transmembrane region" description="Helical" evidence="13">
    <location>
        <begin position="248"/>
        <end position="268"/>
    </location>
</feature>
<evidence type="ECO:0000256" key="8">
    <source>
        <dbReference type="ARBA" id="ARBA00022927"/>
    </source>
</evidence>
<keyword evidence="15" id="KW-0282">Flagellum</keyword>
<keyword evidence="4 13" id="KW-0813">Transport</keyword>
<keyword evidence="15" id="KW-0969">Cilium</keyword>
<gene>
    <name evidence="13" type="primary">fliP</name>
    <name evidence="15" type="ORF">GP2143_07649</name>
</gene>
<keyword evidence="6 13" id="KW-0812">Transmembrane</keyword>
<dbReference type="GO" id="GO:0009306">
    <property type="term" value="P:protein secretion"/>
    <property type="evidence" value="ECO:0007669"/>
    <property type="project" value="UniProtKB-UniRule"/>
</dbReference>
<evidence type="ECO:0000256" key="14">
    <source>
        <dbReference type="SAM" id="SignalP"/>
    </source>
</evidence>
<keyword evidence="7 13" id="KW-1005">Bacterial flagellum biogenesis</keyword>
<evidence type="ECO:0000256" key="2">
    <source>
        <dbReference type="ARBA" id="ARBA00006257"/>
    </source>
</evidence>
<dbReference type="EMBL" id="AAVT01000003">
    <property type="protein sequence ID" value="EAW31406.1"/>
    <property type="molecule type" value="Genomic_DNA"/>
</dbReference>
<feature type="signal peptide" evidence="14">
    <location>
        <begin position="1"/>
        <end position="24"/>
    </location>
</feature>
<keyword evidence="16" id="KW-1185">Reference proteome</keyword>
<dbReference type="GO" id="GO:0044781">
    <property type="term" value="P:bacterial-type flagellum organization"/>
    <property type="evidence" value="ECO:0007669"/>
    <property type="project" value="UniProtKB-UniRule"/>
</dbReference>
<keyword evidence="5 13" id="KW-1003">Cell membrane</keyword>
<feature type="transmembrane region" description="Helical" evidence="13">
    <location>
        <begin position="111"/>
        <end position="130"/>
    </location>
</feature>
<dbReference type="Proteomes" id="UP000004931">
    <property type="component" value="Unassembled WGS sequence"/>
</dbReference>
<dbReference type="PROSITE" id="PS01061">
    <property type="entry name" value="FLIP_2"/>
    <property type="match status" value="1"/>
</dbReference>
<evidence type="ECO:0000313" key="15">
    <source>
        <dbReference type="EMBL" id="EAW31406.1"/>
    </source>
</evidence>
<evidence type="ECO:0000313" key="16">
    <source>
        <dbReference type="Proteomes" id="UP000004931"/>
    </source>
</evidence>
<evidence type="ECO:0000256" key="7">
    <source>
        <dbReference type="ARBA" id="ARBA00022795"/>
    </source>
</evidence>
<dbReference type="NCBIfam" id="TIGR01103">
    <property type="entry name" value="fliP"/>
    <property type="match status" value="1"/>
</dbReference>
<comment type="caution">
    <text evidence="15">The sequence shown here is derived from an EMBL/GenBank/DDBJ whole genome shotgun (WGS) entry which is preliminary data.</text>
</comment>
<dbReference type="GO" id="GO:0009425">
    <property type="term" value="C:bacterial-type flagellum basal body"/>
    <property type="evidence" value="ECO:0007669"/>
    <property type="project" value="UniProtKB-SubCell"/>
</dbReference>
<dbReference type="PROSITE" id="PS01060">
    <property type="entry name" value="FLIP_1"/>
    <property type="match status" value="1"/>
</dbReference>
<keyword evidence="9 13" id="KW-1133">Transmembrane helix</keyword>
<evidence type="ECO:0000256" key="3">
    <source>
        <dbReference type="ARBA" id="ARBA00021714"/>
    </source>
</evidence>
<evidence type="ECO:0000256" key="4">
    <source>
        <dbReference type="ARBA" id="ARBA00022448"/>
    </source>
</evidence>
<evidence type="ECO:0000256" key="12">
    <source>
        <dbReference type="ARBA" id="ARBA00023225"/>
    </source>
</evidence>
<dbReference type="PANTHER" id="PTHR30587:SF0">
    <property type="entry name" value="FLAGELLAR BIOSYNTHETIC PROTEIN FLIP"/>
    <property type="match status" value="1"/>
</dbReference>
<evidence type="ECO:0000256" key="1">
    <source>
        <dbReference type="ARBA" id="ARBA00003663"/>
    </source>
</evidence>
<keyword evidence="11" id="KW-0975">Bacterial flagellum</keyword>
<keyword evidence="8 13" id="KW-0653">Protein transport</keyword>
<evidence type="ECO:0000256" key="6">
    <source>
        <dbReference type="ARBA" id="ARBA00022692"/>
    </source>
</evidence>
<dbReference type="InterPro" id="IPR005838">
    <property type="entry name" value="T3SS_IM_P"/>
</dbReference>
<dbReference type="AlphaFoldDB" id="A0YC87"/>
<dbReference type="InterPro" id="IPR005837">
    <property type="entry name" value="FliP"/>
</dbReference>
<comment type="function">
    <text evidence="1 13">Plays a role in the flagellum-specific transport system.</text>
</comment>
<protein>
    <recommendedName>
        <fullName evidence="3 13">Flagellar biosynthetic protein FliP</fullName>
    </recommendedName>
</protein>
<evidence type="ECO:0000256" key="11">
    <source>
        <dbReference type="ARBA" id="ARBA00023143"/>
    </source>
</evidence>
<comment type="subcellular location">
    <subcellularLocation>
        <location evidence="13">Cell membrane</location>
        <topology evidence="13">Multi-pass membrane protein</topology>
    </subcellularLocation>
    <subcellularLocation>
        <location evidence="13">Bacterial flagellum basal body</location>
    </subcellularLocation>
</comment>
<sequence length="270" mass="29452">MKISSLRFLLLLVIVFIPFSSVWAQDAGGLSSSVDAVTQIAAKAVPGIPAMTVTTNASGGQDYTVTIQILAVMTVLTLLPSFLMMMTAFTRVIVVLAILRQAIGLQSTPSNQIILGLAIFLTIFIMLPVFEQANTQALQPYMNEKITSLEAIDAASKPFHEFMLSQTRETDLDLFMRISNTTGIQTPEETPFFVLAPAFLTSELKTAFQMGFVLFIPFLVIDLVVASVLMAMGMMMLSPIIISLPFKIMLFVLVDGWVMIVGTLAASYGY</sequence>
<name>A0YC87_9GAMM</name>
<comment type="similarity">
    <text evidence="2 13">Belongs to the FliP/MopC/SpaP family.</text>
</comment>
<organism evidence="15 16">
    <name type="scientific">marine gamma proteobacterium HTCC2143</name>
    <dbReference type="NCBI Taxonomy" id="247633"/>
    <lineage>
        <taxon>Bacteria</taxon>
        <taxon>Pseudomonadati</taxon>
        <taxon>Pseudomonadota</taxon>
        <taxon>Gammaproteobacteria</taxon>
        <taxon>Cellvibrionales</taxon>
        <taxon>Spongiibacteraceae</taxon>
        <taxon>BD1-7 clade</taxon>
    </lineage>
</organism>